<protein>
    <submittedName>
        <fullName evidence="9">Type IV pilin biogenesis protein</fullName>
    </submittedName>
</protein>
<dbReference type="InterPro" id="IPR042094">
    <property type="entry name" value="T2SS_GspF_sf"/>
</dbReference>
<reference evidence="9 10" key="1">
    <citation type="submission" date="2019-02" db="EMBL/GenBank/DDBJ databases">
        <title>Deep-cultivation of Planctomycetes and their phenomic and genomic characterization uncovers novel biology.</title>
        <authorList>
            <person name="Wiegand S."/>
            <person name="Jogler M."/>
            <person name="Boedeker C."/>
            <person name="Pinto D."/>
            <person name="Vollmers J."/>
            <person name="Rivas-Marin E."/>
            <person name="Kohn T."/>
            <person name="Peeters S.H."/>
            <person name="Heuer A."/>
            <person name="Rast P."/>
            <person name="Oberbeckmann S."/>
            <person name="Bunk B."/>
            <person name="Jeske O."/>
            <person name="Meyerdierks A."/>
            <person name="Storesund J.E."/>
            <person name="Kallscheuer N."/>
            <person name="Luecker S."/>
            <person name="Lage O.M."/>
            <person name="Pohl T."/>
            <person name="Merkel B.J."/>
            <person name="Hornburger P."/>
            <person name="Mueller R.-W."/>
            <person name="Bruemmer F."/>
            <person name="Labrenz M."/>
            <person name="Spormann A.M."/>
            <person name="Op den Camp H."/>
            <person name="Overmann J."/>
            <person name="Amann R."/>
            <person name="Jetten M.S.M."/>
            <person name="Mascher T."/>
            <person name="Medema M.H."/>
            <person name="Devos D.P."/>
            <person name="Kaster A.-K."/>
            <person name="Ovreas L."/>
            <person name="Rohde M."/>
            <person name="Galperin M.Y."/>
            <person name="Jogler C."/>
        </authorList>
    </citation>
    <scope>NUCLEOTIDE SEQUENCE [LARGE SCALE GENOMIC DNA]</scope>
    <source>
        <strain evidence="9 10">Pan181</strain>
    </source>
</reference>
<feature type="transmembrane region" description="Helical" evidence="7">
    <location>
        <begin position="35"/>
        <end position="54"/>
    </location>
</feature>
<sequence length="424" mass="46915">MFILVPLFLFGIGFLLRWGAKLLYGVRGPLPEDPTVLAVNMVSWLFVGMGLLVGLGMPLGVAMVGGVFGMVFWVIAWFALVDTVQAMRQSKRRMNAKVLSVAEREGRLAESLDLLQQVWTGQMLANDTRNLAMTLRTGQPLYESIVLNHRALPVEAAAYAAVGSLANDEPAALDELSQPDSPVLSIAWRGWFDYIAYAIGMLVMMTGILSFLMIKIVPQFRQIFEEFGLELPAMTEMLVMAADRLMPLAALAMMVLMLVMLAIGIVGIMMLSGYDGFNRILDRFRGPTRMASALRLLAFAIERKVELRSAVYALVQTYPSSKARQQLHDCYLAIEAGRPWLSALAQSRVLRRDEAALVDSAQAVGNVPWALRQIADRRERTAANRLNLFGKFFGPLIVISLSMVVGYIVISLFIPLIKLIQGLT</sequence>
<evidence type="ECO:0000256" key="3">
    <source>
        <dbReference type="ARBA" id="ARBA00022475"/>
    </source>
</evidence>
<keyword evidence="4 7" id="KW-0812">Transmembrane</keyword>
<dbReference type="AlphaFoldDB" id="A0A518AH52"/>
<accession>A0A518AH52</accession>
<comment type="similarity">
    <text evidence="2">Belongs to the GSP F family.</text>
</comment>
<gene>
    <name evidence="9" type="ORF">Pan181_02410</name>
</gene>
<evidence type="ECO:0000256" key="4">
    <source>
        <dbReference type="ARBA" id="ARBA00022692"/>
    </source>
</evidence>
<evidence type="ECO:0000256" key="6">
    <source>
        <dbReference type="ARBA" id="ARBA00023136"/>
    </source>
</evidence>
<dbReference type="EMBL" id="CP036278">
    <property type="protein sequence ID" value="QDU54061.1"/>
    <property type="molecule type" value="Genomic_DNA"/>
</dbReference>
<feature type="transmembrane region" description="Helical" evidence="7">
    <location>
        <begin position="61"/>
        <end position="80"/>
    </location>
</feature>
<evidence type="ECO:0000313" key="9">
    <source>
        <dbReference type="EMBL" id="QDU54061.1"/>
    </source>
</evidence>
<evidence type="ECO:0000256" key="2">
    <source>
        <dbReference type="ARBA" id="ARBA00005745"/>
    </source>
</evidence>
<dbReference type="InterPro" id="IPR018076">
    <property type="entry name" value="T2SS_GspF_dom"/>
</dbReference>
<dbReference type="PANTHER" id="PTHR30012">
    <property type="entry name" value="GENERAL SECRETION PATHWAY PROTEIN"/>
    <property type="match status" value="1"/>
</dbReference>
<evidence type="ECO:0000256" key="7">
    <source>
        <dbReference type="SAM" id="Phobius"/>
    </source>
</evidence>
<evidence type="ECO:0000313" key="10">
    <source>
        <dbReference type="Proteomes" id="UP000315750"/>
    </source>
</evidence>
<name>A0A518AH52_9BACT</name>
<feature type="transmembrane region" description="Helical" evidence="7">
    <location>
        <begin position="194"/>
        <end position="214"/>
    </location>
</feature>
<evidence type="ECO:0000259" key="8">
    <source>
        <dbReference type="Pfam" id="PF00482"/>
    </source>
</evidence>
<comment type="subcellular location">
    <subcellularLocation>
        <location evidence="1">Cell membrane</location>
        <topology evidence="1">Multi-pass membrane protein</topology>
    </subcellularLocation>
</comment>
<dbReference type="Proteomes" id="UP000315750">
    <property type="component" value="Chromosome"/>
</dbReference>
<keyword evidence="3" id="KW-1003">Cell membrane</keyword>
<dbReference type="Gene3D" id="1.20.81.30">
    <property type="entry name" value="Type II secretion system (T2SS), domain F"/>
    <property type="match status" value="1"/>
</dbReference>
<feature type="transmembrane region" description="Helical" evidence="7">
    <location>
        <begin position="392"/>
        <end position="417"/>
    </location>
</feature>
<proteinExistence type="inferred from homology"/>
<feature type="transmembrane region" description="Helical" evidence="7">
    <location>
        <begin position="248"/>
        <end position="271"/>
    </location>
</feature>
<evidence type="ECO:0000256" key="1">
    <source>
        <dbReference type="ARBA" id="ARBA00004651"/>
    </source>
</evidence>
<dbReference type="OrthoDB" id="242349at2"/>
<keyword evidence="10" id="KW-1185">Reference proteome</keyword>
<dbReference type="GO" id="GO:0005886">
    <property type="term" value="C:plasma membrane"/>
    <property type="evidence" value="ECO:0007669"/>
    <property type="project" value="UniProtKB-SubCell"/>
</dbReference>
<dbReference type="KEGG" id="amuc:Pan181_02410"/>
<dbReference type="Pfam" id="PF00482">
    <property type="entry name" value="T2SSF"/>
    <property type="match status" value="1"/>
</dbReference>
<dbReference type="InterPro" id="IPR003004">
    <property type="entry name" value="GspF/PilC"/>
</dbReference>
<feature type="domain" description="Type II secretion system protein GspF" evidence="8">
    <location>
        <begin position="294"/>
        <end position="415"/>
    </location>
</feature>
<dbReference type="PANTHER" id="PTHR30012:SF0">
    <property type="entry name" value="TYPE II SECRETION SYSTEM PROTEIN F-RELATED"/>
    <property type="match status" value="1"/>
</dbReference>
<keyword evidence="6 7" id="KW-0472">Membrane</keyword>
<organism evidence="9 10">
    <name type="scientific">Aeoliella mucimassa</name>
    <dbReference type="NCBI Taxonomy" id="2527972"/>
    <lineage>
        <taxon>Bacteria</taxon>
        <taxon>Pseudomonadati</taxon>
        <taxon>Planctomycetota</taxon>
        <taxon>Planctomycetia</taxon>
        <taxon>Pirellulales</taxon>
        <taxon>Lacipirellulaceae</taxon>
        <taxon>Aeoliella</taxon>
    </lineage>
</organism>
<evidence type="ECO:0000256" key="5">
    <source>
        <dbReference type="ARBA" id="ARBA00022989"/>
    </source>
</evidence>
<keyword evidence="5 7" id="KW-1133">Transmembrane helix</keyword>